<organism evidence="2 3">
    <name type="scientific">Synaphobranchus kaupii</name>
    <name type="common">Kaup's arrowtooth eel</name>
    <dbReference type="NCBI Taxonomy" id="118154"/>
    <lineage>
        <taxon>Eukaryota</taxon>
        <taxon>Metazoa</taxon>
        <taxon>Chordata</taxon>
        <taxon>Craniata</taxon>
        <taxon>Vertebrata</taxon>
        <taxon>Euteleostomi</taxon>
        <taxon>Actinopterygii</taxon>
        <taxon>Neopterygii</taxon>
        <taxon>Teleostei</taxon>
        <taxon>Anguilliformes</taxon>
        <taxon>Synaphobranchidae</taxon>
        <taxon>Synaphobranchus</taxon>
    </lineage>
</organism>
<accession>A0A9Q1J8S5</accession>
<sequence>MKTGGISLMCAGLALLEPEGRGGREGGRVCWSWELVGGQGPGSVLLGLARAGGDRKTSDERGTSDSPSLPPSSVTADGLYRGARVRIDPAHVRSAAPGSAAPSPTRSARGWHVGGVWEACGTRVGGVREASR</sequence>
<feature type="compositionally biased region" description="Low complexity" evidence="1">
    <location>
        <begin position="93"/>
        <end position="110"/>
    </location>
</feature>
<reference evidence="2" key="1">
    <citation type="journal article" date="2023" name="Science">
        <title>Genome structures resolve the early diversification of teleost fishes.</title>
        <authorList>
            <person name="Parey E."/>
            <person name="Louis A."/>
            <person name="Montfort J."/>
            <person name="Bouchez O."/>
            <person name="Roques C."/>
            <person name="Iampietro C."/>
            <person name="Lluch J."/>
            <person name="Castinel A."/>
            <person name="Donnadieu C."/>
            <person name="Desvignes T."/>
            <person name="Floi Bucao C."/>
            <person name="Jouanno E."/>
            <person name="Wen M."/>
            <person name="Mejri S."/>
            <person name="Dirks R."/>
            <person name="Jansen H."/>
            <person name="Henkel C."/>
            <person name="Chen W.J."/>
            <person name="Zahm M."/>
            <person name="Cabau C."/>
            <person name="Klopp C."/>
            <person name="Thompson A.W."/>
            <person name="Robinson-Rechavi M."/>
            <person name="Braasch I."/>
            <person name="Lecointre G."/>
            <person name="Bobe J."/>
            <person name="Postlethwait J.H."/>
            <person name="Berthelot C."/>
            <person name="Roest Crollius H."/>
            <person name="Guiguen Y."/>
        </authorList>
    </citation>
    <scope>NUCLEOTIDE SEQUENCE</scope>
    <source>
        <strain evidence="2">WJC10195</strain>
    </source>
</reference>
<name>A0A9Q1J8S5_SYNKA</name>
<dbReference type="AlphaFoldDB" id="A0A9Q1J8S5"/>
<evidence type="ECO:0000313" key="2">
    <source>
        <dbReference type="EMBL" id="KAJ8373833.1"/>
    </source>
</evidence>
<feature type="region of interest" description="Disordered" evidence="1">
    <location>
        <begin position="48"/>
        <end position="77"/>
    </location>
</feature>
<evidence type="ECO:0000256" key="1">
    <source>
        <dbReference type="SAM" id="MobiDB-lite"/>
    </source>
</evidence>
<dbReference type="EMBL" id="JAINUF010000002">
    <property type="protein sequence ID" value="KAJ8373833.1"/>
    <property type="molecule type" value="Genomic_DNA"/>
</dbReference>
<keyword evidence="3" id="KW-1185">Reference proteome</keyword>
<feature type="compositionally biased region" description="Basic and acidic residues" evidence="1">
    <location>
        <begin position="52"/>
        <end position="63"/>
    </location>
</feature>
<feature type="region of interest" description="Disordered" evidence="1">
    <location>
        <begin position="90"/>
        <end position="111"/>
    </location>
</feature>
<protein>
    <submittedName>
        <fullName evidence="2">Uncharacterized protein</fullName>
    </submittedName>
</protein>
<evidence type="ECO:0000313" key="3">
    <source>
        <dbReference type="Proteomes" id="UP001152622"/>
    </source>
</evidence>
<proteinExistence type="predicted"/>
<feature type="compositionally biased region" description="Polar residues" evidence="1">
    <location>
        <begin position="64"/>
        <end position="75"/>
    </location>
</feature>
<gene>
    <name evidence="2" type="ORF">SKAU_G00044130</name>
</gene>
<comment type="caution">
    <text evidence="2">The sequence shown here is derived from an EMBL/GenBank/DDBJ whole genome shotgun (WGS) entry which is preliminary data.</text>
</comment>
<dbReference type="Proteomes" id="UP001152622">
    <property type="component" value="Chromosome 2"/>
</dbReference>